<dbReference type="RefSeq" id="WP_377281636.1">
    <property type="nucleotide sequence ID" value="NZ_JBHRSI010000004.1"/>
</dbReference>
<proteinExistence type="predicted"/>
<gene>
    <name evidence="1" type="ORF">ACFSC0_19535</name>
</gene>
<reference evidence="2" key="1">
    <citation type="journal article" date="2019" name="Int. J. Syst. Evol. Microbiol.">
        <title>The Global Catalogue of Microorganisms (GCM) 10K type strain sequencing project: providing services to taxonomists for standard genome sequencing and annotation.</title>
        <authorList>
            <consortium name="The Broad Institute Genomics Platform"/>
            <consortium name="The Broad Institute Genome Sequencing Center for Infectious Disease"/>
            <person name="Wu L."/>
            <person name="Ma J."/>
        </authorList>
    </citation>
    <scope>NUCLEOTIDE SEQUENCE [LARGE SCALE GENOMIC DNA]</scope>
    <source>
        <strain evidence="2">DFY28</strain>
    </source>
</reference>
<keyword evidence="2" id="KW-1185">Reference proteome</keyword>
<comment type="caution">
    <text evidence="1">The sequence shown here is derived from an EMBL/GenBank/DDBJ whole genome shotgun (WGS) entry which is preliminary data.</text>
</comment>
<evidence type="ECO:0000313" key="1">
    <source>
        <dbReference type="EMBL" id="MFD1785597.1"/>
    </source>
</evidence>
<evidence type="ECO:0000313" key="2">
    <source>
        <dbReference type="Proteomes" id="UP001597237"/>
    </source>
</evidence>
<sequence>MEQFDHLRVAGLEPKVIAGLQLLTVDQVHRLLLTAEREGWIIWGLDGFEVVDGGVRPDMDQIADWSALKGLSGDQLGLRSVEETRRFLATTARDDRLYEVAISEEVYSKPSP</sequence>
<protein>
    <submittedName>
        <fullName evidence="1">Uncharacterized protein</fullName>
    </submittedName>
</protein>
<dbReference type="Proteomes" id="UP001597237">
    <property type="component" value="Unassembled WGS sequence"/>
</dbReference>
<dbReference type="EMBL" id="JBHUEY010000012">
    <property type="protein sequence ID" value="MFD1785597.1"/>
    <property type="molecule type" value="Genomic_DNA"/>
</dbReference>
<accession>A0ABW4N630</accession>
<organism evidence="1 2">
    <name type="scientific">Phenylobacterium terrae</name>
    <dbReference type="NCBI Taxonomy" id="2665495"/>
    <lineage>
        <taxon>Bacteria</taxon>
        <taxon>Pseudomonadati</taxon>
        <taxon>Pseudomonadota</taxon>
        <taxon>Alphaproteobacteria</taxon>
        <taxon>Caulobacterales</taxon>
        <taxon>Caulobacteraceae</taxon>
        <taxon>Phenylobacterium</taxon>
    </lineage>
</organism>
<name>A0ABW4N630_9CAUL</name>